<accession>R4JXU3</accession>
<dbReference type="AlphaFoldDB" id="R4JXU3"/>
<reference evidence="1 2" key="1">
    <citation type="submission" date="2012-01" db="EMBL/GenBank/DDBJ databases">
        <title>Complete sequence of chromosome of Clostridium pasteurianum BC1.</title>
        <authorList>
            <consortium name="US DOE Joint Genome Institute"/>
            <person name="Lucas S."/>
            <person name="Han J."/>
            <person name="Lapidus A."/>
            <person name="Cheng J.-F."/>
            <person name="Goodwin L."/>
            <person name="Pitluck S."/>
            <person name="Peters L."/>
            <person name="Mikhailova N."/>
            <person name="Teshima H."/>
            <person name="Detter J.C."/>
            <person name="Han C."/>
            <person name="Tapia R."/>
            <person name="Land M."/>
            <person name="Hauser L."/>
            <person name="Kyrpides N."/>
            <person name="Ivanova N."/>
            <person name="Pagani I."/>
            <person name="Dunn J."/>
            <person name="Taghavi S."/>
            <person name="Francis A."/>
            <person name="van der Lelie D."/>
            <person name="Woyke T."/>
        </authorList>
    </citation>
    <scope>NUCLEOTIDE SEQUENCE [LARGE SCALE GENOMIC DNA]</scope>
    <source>
        <strain evidence="1 2">BC1</strain>
    </source>
</reference>
<dbReference type="eggNOG" id="ENOG5032QV3">
    <property type="taxonomic scope" value="Bacteria"/>
</dbReference>
<dbReference type="KEGG" id="cpas:Clopa_0579"/>
<name>R4JXU3_CLOPA</name>
<organism evidence="1 2">
    <name type="scientific">Clostridium pasteurianum BC1</name>
    <dbReference type="NCBI Taxonomy" id="86416"/>
    <lineage>
        <taxon>Bacteria</taxon>
        <taxon>Bacillati</taxon>
        <taxon>Bacillota</taxon>
        <taxon>Clostridia</taxon>
        <taxon>Eubacteriales</taxon>
        <taxon>Clostridiaceae</taxon>
        <taxon>Clostridium</taxon>
    </lineage>
</organism>
<dbReference type="OrthoDB" id="1652136at2"/>
<dbReference type="Proteomes" id="UP000013523">
    <property type="component" value="Chromosome"/>
</dbReference>
<gene>
    <name evidence="1" type="ORF">Clopa_0579</name>
</gene>
<evidence type="ECO:0000313" key="1">
    <source>
        <dbReference type="EMBL" id="AGK95627.1"/>
    </source>
</evidence>
<dbReference type="PATRIC" id="fig|86416.3.peg.560"/>
<evidence type="ECO:0000313" key="2">
    <source>
        <dbReference type="Proteomes" id="UP000013523"/>
    </source>
</evidence>
<dbReference type="RefSeq" id="WP_015613953.1">
    <property type="nucleotide sequence ID" value="NC_021182.1"/>
</dbReference>
<dbReference type="EMBL" id="CP003261">
    <property type="protein sequence ID" value="AGK95627.1"/>
    <property type="molecule type" value="Genomic_DNA"/>
</dbReference>
<keyword evidence="2" id="KW-1185">Reference proteome</keyword>
<protein>
    <submittedName>
        <fullName evidence="1">Uncharacterized protein</fullName>
    </submittedName>
</protein>
<dbReference type="STRING" id="86416.Clopa_0579"/>
<dbReference type="HOGENOM" id="CLU_145308_2_0_9"/>
<sequence>MVYVDSNYYKTTFKGTVIPDDELDNQLELASDNIDSLTYNSIVAAGFDSLTPFQQDKVQKAVCLQAEFLYQYGDFINLPVNNYSAGSVSLNLGNGSNGIKAPNTVMHYLKQTGLTNRVL</sequence>
<proteinExistence type="predicted"/>